<accession>A0A383ANS5</accession>
<feature type="non-terminal residue" evidence="3">
    <location>
        <position position="171"/>
    </location>
</feature>
<sequence length="171" mass="19913">MKNKTPIQPLTEKDKIQITTRSVIIGLILIPFNSYWILHLSYVWDSNRPTSLALLFNVIFTLIVLIAVNELLYCFNPKLVFSQTELITIYVMLCQASVFAGRDMVQVLIPLMSNGFWYATSENEWSQLFHHHLPPWLVVDDKELLRGFYQGQSTLYLISHISAWIKPILIW</sequence>
<keyword evidence="1" id="KW-0812">Transmembrane</keyword>
<feature type="domain" description="DUF6785" evidence="2">
    <location>
        <begin position="19"/>
        <end position="171"/>
    </location>
</feature>
<name>A0A383ANS5_9ZZZZ</name>
<proteinExistence type="predicted"/>
<dbReference type="AlphaFoldDB" id="A0A383ANS5"/>
<evidence type="ECO:0000259" key="2">
    <source>
        <dbReference type="Pfam" id="PF20581"/>
    </source>
</evidence>
<feature type="transmembrane region" description="Helical" evidence="1">
    <location>
        <begin position="21"/>
        <end position="42"/>
    </location>
</feature>
<keyword evidence="1" id="KW-1133">Transmembrane helix</keyword>
<gene>
    <name evidence="3" type="ORF">METZ01_LOCUS462063</name>
</gene>
<dbReference type="Pfam" id="PF20581">
    <property type="entry name" value="DUF6785"/>
    <property type="match status" value="1"/>
</dbReference>
<dbReference type="EMBL" id="UINC01193538">
    <property type="protein sequence ID" value="SVE09209.1"/>
    <property type="molecule type" value="Genomic_DNA"/>
</dbReference>
<dbReference type="InterPro" id="IPR046712">
    <property type="entry name" value="DUF6785"/>
</dbReference>
<keyword evidence="1" id="KW-0472">Membrane</keyword>
<evidence type="ECO:0000313" key="3">
    <source>
        <dbReference type="EMBL" id="SVE09209.1"/>
    </source>
</evidence>
<feature type="transmembrane region" description="Helical" evidence="1">
    <location>
        <begin position="54"/>
        <end position="75"/>
    </location>
</feature>
<organism evidence="3">
    <name type="scientific">marine metagenome</name>
    <dbReference type="NCBI Taxonomy" id="408172"/>
    <lineage>
        <taxon>unclassified sequences</taxon>
        <taxon>metagenomes</taxon>
        <taxon>ecological metagenomes</taxon>
    </lineage>
</organism>
<reference evidence="3" key="1">
    <citation type="submission" date="2018-05" db="EMBL/GenBank/DDBJ databases">
        <authorList>
            <person name="Lanie J.A."/>
            <person name="Ng W.-L."/>
            <person name="Kazmierczak K.M."/>
            <person name="Andrzejewski T.M."/>
            <person name="Davidsen T.M."/>
            <person name="Wayne K.J."/>
            <person name="Tettelin H."/>
            <person name="Glass J.I."/>
            <person name="Rusch D."/>
            <person name="Podicherti R."/>
            <person name="Tsui H.-C.T."/>
            <person name="Winkler M.E."/>
        </authorList>
    </citation>
    <scope>NUCLEOTIDE SEQUENCE</scope>
</reference>
<protein>
    <recommendedName>
        <fullName evidence="2">DUF6785 domain-containing protein</fullName>
    </recommendedName>
</protein>
<evidence type="ECO:0000256" key="1">
    <source>
        <dbReference type="SAM" id="Phobius"/>
    </source>
</evidence>